<reference evidence="2 3" key="1">
    <citation type="submission" date="2018-07" db="EMBL/GenBank/DDBJ databases">
        <title>High quality draft genome sequencing of Enterococcus faecium exhibiting probiotic potential isolated from mucus of freshwater fish.</title>
        <authorList>
            <person name="El-Jeni R."/>
            <person name="Ghedira K."/>
            <person name="Abdelhak S."/>
            <person name="El-Bour M."/>
            <person name="Bouhaouala-Zahar B."/>
        </authorList>
    </citation>
    <scope>NUCLEOTIDE SEQUENCE [LARGE SCALE GENOMIC DNA]</scope>
    <source>
        <strain evidence="2 3">R.A73</strain>
    </source>
</reference>
<accession>A0A7V7GP84</accession>
<gene>
    <name evidence="2" type="ORF">DTX73_04655</name>
</gene>
<comment type="caution">
    <text evidence="2">The sequence shown here is derived from an EMBL/GenBank/DDBJ whole genome shotgun (WGS) entry which is preliminary data.</text>
</comment>
<dbReference type="AlphaFoldDB" id="A0A7V7GP84"/>
<proteinExistence type="predicted"/>
<evidence type="ECO:0000313" key="2">
    <source>
        <dbReference type="EMBL" id="KAA0691609.1"/>
    </source>
</evidence>
<feature type="domain" description="Bacterial Ig" evidence="1">
    <location>
        <begin position="3"/>
        <end position="62"/>
    </location>
</feature>
<organism evidence="2 3">
    <name type="scientific">Enterococcus faecium</name>
    <name type="common">Streptococcus faecium</name>
    <dbReference type="NCBI Taxonomy" id="1352"/>
    <lineage>
        <taxon>Bacteria</taxon>
        <taxon>Bacillati</taxon>
        <taxon>Bacillota</taxon>
        <taxon>Bacilli</taxon>
        <taxon>Lactobacillales</taxon>
        <taxon>Enterococcaceae</taxon>
        <taxon>Enterococcus</taxon>
    </lineage>
</organism>
<sequence length="68" mass="7646">MFGSYTGNIKFARAYVNGVAQAIGGEFSLGRYDYYIGDAIKQKDDIVEIDGRDKNNEVIVPKQRIKVE</sequence>
<dbReference type="Proteomes" id="UP000448762">
    <property type="component" value="Unassembled WGS sequence"/>
</dbReference>
<evidence type="ECO:0000313" key="3">
    <source>
        <dbReference type="Proteomes" id="UP000448762"/>
    </source>
</evidence>
<dbReference type="InterPro" id="IPR046746">
    <property type="entry name" value="Big_15"/>
</dbReference>
<dbReference type="Pfam" id="PF20622">
    <property type="entry name" value="Big_15"/>
    <property type="match status" value="1"/>
</dbReference>
<evidence type="ECO:0000259" key="1">
    <source>
        <dbReference type="Pfam" id="PF20622"/>
    </source>
</evidence>
<protein>
    <recommendedName>
        <fullName evidence="1">Bacterial Ig domain-containing protein</fullName>
    </recommendedName>
</protein>
<dbReference type="EMBL" id="QOVC01000003">
    <property type="protein sequence ID" value="KAA0691609.1"/>
    <property type="molecule type" value="Genomic_DNA"/>
</dbReference>
<name>A0A7V7GP84_ENTFC</name>